<dbReference type="PROSITE" id="PS50077">
    <property type="entry name" value="HEAT_REPEAT"/>
    <property type="match status" value="1"/>
</dbReference>
<reference evidence="9" key="1">
    <citation type="submission" date="2021-01" db="EMBL/GenBank/DDBJ databases">
        <authorList>
            <person name="Corre E."/>
            <person name="Pelletier E."/>
            <person name="Niang G."/>
            <person name="Scheremetjew M."/>
            <person name="Finn R."/>
            <person name="Kale V."/>
            <person name="Holt S."/>
            <person name="Cochrane G."/>
            <person name="Meng A."/>
            <person name="Brown T."/>
            <person name="Cohen L."/>
        </authorList>
    </citation>
    <scope>NUCLEOTIDE SEQUENCE</scope>
    <source>
        <strain evidence="9">CCMP325</strain>
    </source>
</reference>
<dbReference type="SMART" id="SM00185">
    <property type="entry name" value="ARM"/>
    <property type="match status" value="4"/>
</dbReference>
<dbReference type="GO" id="GO:0043495">
    <property type="term" value="F:protein-membrane adaptor activity"/>
    <property type="evidence" value="ECO:0007669"/>
    <property type="project" value="InterPro"/>
</dbReference>
<keyword evidence="4" id="KW-0677">Repeat</keyword>
<name>A0A7S0I4C6_9CRYP</name>
<keyword evidence="6" id="KW-0449">Lipoprotein</keyword>
<evidence type="ECO:0000256" key="6">
    <source>
        <dbReference type="ARBA" id="ARBA00023288"/>
    </source>
</evidence>
<dbReference type="GO" id="GO:0071562">
    <property type="term" value="P:nucleus-vacuole junction assembly"/>
    <property type="evidence" value="ECO:0007669"/>
    <property type="project" value="InterPro"/>
</dbReference>
<evidence type="ECO:0000256" key="8">
    <source>
        <dbReference type="PROSITE-ProRule" id="PRU00103"/>
    </source>
</evidence>
<evidence type="ECO:0000256" key="3">
    <source>
        <dbReference type="ARBA" id="ARBA00022554"/>
    </source>
</evidence>
<dbReference type="GO" id="GO:0005774">
    <property type="term" value="C:vacuolar membrane"/>
    <property type="evidence" value="ECO:0007669"/>
    <property type="project" value="UniProtKB-SubCell"/>
</dbReference>
<protein>
    <recommendedName>
        <fullName evidence="7">Vacuolar protein 8</fullName>
    </recommendedName>
</protein>
<dbReference type="Gene3D" id="1.25.10.10">
    <property type="entry name" value="Leucine-rich Repeat Variant"/>
    <property type="match status" value="2"/>
</dbReference>
<gene>
    <name evidence="9" type="ORF">HPHI1048_LOCUS24820</name>
</gene>
<keyword evidence="5" id="KW-0472">Membrane</keyword>
<evidence type="ECO:0000256" key="1">
    <source>
        <dbReference type="ARBA" id="ARBA00004592"/>
    </source>
</evidence>
<evidence type="ECO:0000313" key="9">
    <source>
        <dbReference type="EMBL" id="CAD8510559.1"/>
    </source>
</evidence>
<evidence type="ECO:0000256" key="2">
    <source>
        <dbReference type="ARBA" id="ARBA00005462"/>
    </source>
</evidence>
<proteinExistence type="inferred from homology"/>
<dbReference type="InterPro" id="IPR016024">
    <property type="entry name" value="ARM-type_fold"/>
</dbReference>
<dbReference type="PANTHER" id="PTHR47249">
    <property type="entry name" value="VACUOLAR PROTEIN 8"/>
    <property type="match status" value="1"/>
</dbReference>
<sequence>MMTQSDEYQKCFSEDAAAITSILRLCESGTDKAKKYACLMVALLASDSSNQKLLGRTQGLLPALVDLANDDELSDECRANVAWALGSLANENDENRCSIGRIPEAPNALVKIASCPSEEARERAAYCIAEVVRDNDDNKLLLGSTEGSVAALVHICATGSDPGKEQAAWALAMLAENSGDNCDSIVLTPFALEALLDMISSPDDEGDTDKIASANALYAIAELARSGPGNRAAIVDTEGMLEALQLVSSSDIPGHQVAQWALDQLLSDYDDDETR</sequence>
<dbReference type="PANTHER" id="PTHR47249:SF1">
    <property type="entry name" value="VACUOLAR PROTEIN 8"/>
    <property type="match status" value="1"/>
</dbReference>
<dbReference type="InterPro" id="IPR000225">
    <property type="entry name" value="Armadillo"/>
</dbReference>
<evidence type="ECO:0000256" key="7">
    <source>
        <dbReference type="ARBA" id="ARBA00026209"/>
    </source>
</evidence>
<dbReference type="AlphaFoldDB" id="A0A7S0I4C6"/>
<dbReference type="InterPro" id="IPR021133">
    <property type="entry name" value="HEAT_type_2"/>
</dbReference>
<organism evidence="9">
    <name type="scientific">Hanusia phi</name>
    <dbReference type="NCBI Taxonomy" id="3032"/>
    <lineage>
        <taxon>Eukaryota</taxon>
        <taxon>Cryptophyceae</taxon>
        <taxon>Pyrenomonadales</taxon>
        <taxon>Geminigeraceae</taxon>
        <taxon>Hanusia</taxon>
    </lineage>
</organism>
<evidence type="ECO:0000256" key="5">
    <source>
        <dbReference type="ARBA" id="ARBA00023136"/>
    </source>
</evidence>
<dbReference type="InterPro" id="IPR011989">
    <property type="entry name" value="ARM-like"/>
</dbReference>
<keyword evidence="3" id="KW-0926">Vacuole</keyword>
<comment type="similarity">
    <text evidence="2">Belongs to the beta-catenin family.</text>
</comment>
<accession>A0A7S0I4C6</accession>
<evidence type="ECO:0000256" key="4">
    <source>
        <dbReference type="ARBA" id="ARBA00022737"/>
    </source>
</evidence>
<dbReference type="InterPro" id="IPR045156">
    <property type="entry name" value="Vac8"/>
</dbReference>
<comment type="subcellular location">
    <subcellularLocation>
        <location evidence="1">Vacuole membrane</location>
        <topology evidence="1">Lipid-anchor</topology>
    </subcellularLocation>
</comment>
<dbReference type="EMBL" id="HBEO01036620">
    <property type="protein sequence ID" value="CAD8510559.1"/>
    <property type="molecule type" value="Transcribed_RNA"/>
</dbReference>
<feature type="repeat" description="HEAT" evidence="8">
    <location>
        <begin position="60"/>
        <end position="98"/>
    </location>
</feature>
<dbReference type="SUPFAM" id="SSF48371">
    <property type="entry name" value="ARM repeat"/>
    <property type="match status" value="1"/>
</dbReference>